<evidence type="ECO:0000256" key="1">
    <source>
        <dbReference type="ARBA" id="ARBA00004651"/>
    </source>
</evidence>
<feature type="domain" description="ABC3 transporter permease C-terminal" evidence="8">
    <location>
        <begin position="710"/>
        <end position="823"/>
    </location>
</feature>
<comment type="subcellular location">
    <subcellularLocation>
        <location evidence="1">Cell membrane</location>
        <topology evidence="1">Multi-pass membrane protein</topology>
    </subcellularLocation>
</comment>
<feature type="transmembrane region" description="Helical" evidence="7">
    <location>
        <begin position="256"/>
        <end position="283"/>
    </location>
</feature>
<dbReference type="InterPro" id="IPR050250">
    <property type="entry name" value="Macrolide_Exporter_MacB"/>
</dbReference>
<evidence type="ECO:0000256" key="3">
    <source>
        <dbReference type="ARBA" id="ARBA00022692"/>
    </source>
</evidence>
<feature type="transmembrane region" description="Helical" evidence="7">
    <location>
        <begin position="706"/>
        <end position="723"/>
    </location>
</feature>
<keyword evidence="2" id="KW-1003">Cell membrane</keyword>
<keyword evidence="4 7" id="KW-1133">Transmembrane helix</keyword>
<reference evidence="9" key="2">
    <citation type="submission" date="2021-04" db="EMBL/GenBank/DDBJ databases">
        <authorList>
            <person name="Gilroy R."/>
        </authorList>
    </citation>
    <scope>NUCLEOTIDE SEQUENCE</scope>
    <source>
        <strain evidence="9">ChiSjej5B23-15282</strain>
    </source>
</reference>
<feature type="transmembrane region" description="Helical" evidence="7">
    <location>
        <begin position="754"/>
        <end position="781"/>
    </location>
</feature>
<dbReference type="InterPro" id="IPR003838">
    <property type="entry name" value="ABC3_permease_C"/>
</dbReference>
<gene>
    <name evidence="9" type="ORF">H9981_09390</name>
</gene>
<dbReference type="Proteomes" id="UP000824243">
    <property type="component" value="Unassembled WGS sequence"/>
</dbReference>
<evidence type="ECO:0000313" key="9">
    <source>
        <dbReference type="EMBL" id="HIX49202.1"/>
    </source>
</evidence>
<name>A0A9D1VZQ0_9FIRM</name>
<evidence type="ECO:0000256" key="6">
    <source>
        <dbReference type="ARBA" id="ARBA00038076"/>
    </source>
</evidence>
<feature type="transmembrane region" description="Helical" evidence="7">
    <location>
        <begin position="793"/>
        <end position="816"/>
    </location>
</feature>
<feature type="transmembrane region" description="Helical" evidence="7">
    <location>
        <begin position="427"/>
        <end position="447"/>
    </location>
</feature>
<evidence type="ECO:0000313" key="10">
    <source>
        <dbReference type="Proteomes" id="UP000824243"/>
    </source>
</evidence>
<sequence>MLANNNRRVIDRMAKSTLRNNKGRNLIIFLSIVLASFMLFSIFTVGITYFKMQRLQNIRLNGGEYDAIMYGVTEEQREKCENNPDIKRTGVLAMSGYIESTEKDGTVEASCIWADPVCWDEIMAPARDWVIGVYPKADNEVMVTKEALEQAGLAGLTVGDSFSAGYRDGNGNLLTKEFIISGMWDGYGTKNAFYVSEAFYRESGYDVSEARCGRFHLDFDRLVMTSGEQEAFIESLDLGKQQAVYFTSDMGYSLPIFFGLCALAAVTCLCAYLLIYNILYLAVSGNVRYYGLLQTVGMTGRQIRRLIRRQMMFLGCAGVLGGLLAGGAVSFLLLPSVIRFLGIRAGEEGDVPVTLNPAVVLLTVALTAFTIYMGSRKPVKMAVSVSPLEAAGYRPAQGKDGRRRTGRGRLIPRMALDQVLKDKKKSAVIIVSLAAGLSVFLCLSTLLESQAARTIVTNHMNNDITVTNDTLKKEDPEEHRDLLTEDFLRSLEDVSGVSQVYPLIYGQITVPWEPDFADLWMEEFYAKWMNIPYSDEAEEYKEYPENFGSVILGVSEAEFPYLQETVGAELDREEFLSGRSCVLYRNGLDLTMDDLAGKEVTCAEYGNGENTRTFQIAGLTDEGYYSGPMLGYPPTVIVSDAVVREFIPAPVVSKAGIRYAEEYDEQTEQEVLDLFRSSPDAKDFSWESKLESMQEVERAQGNMREVGIGIALILALIGILNYVNTVTGNIQRRQDELAILESVGMTDRQRNRMLILEGLFFAGGSLILTATAGLAVTYAVYQSMNYMQAPFVVPVWPLVGMAVFITAVCVGIPLAAGARMIRKGSVVERVRLI</sequence>
<evidence type="ECO:0000256" key="4">
    <source>
        <dbReference type="ARBA" id="ARBA00022989"/>
    </source>
</evidence>
<reference evidence="9" key="1">
    <citation type="journal article" date="2021" name="PeerJ">
        <title>Extensive microbial diversity within the chicken gut microbiome revealed by metagenomics and culture.</title>
        <authorList>
            <person name="Gilroy R."/>
            <person name="Ravi A."/>
            <person name="Getino M."/>
            <person name="Pursley I."/>
            <person name="Horton D.L."/>
            <person name="Alikhan N.F."/>
            <person name="Baker D."/>
            <person name="Gharbi K."/>
            <person name="Hall N."/>
            <person name="Watson M."/>
            <person name="Adriaenssens E.M."/>
            <person name="Foster-Nyarko E."/>
            <person name="Jarju S."/>
            <person name="Secka A."/>
            <person name="Antonio M."/>
            <person name="Oren A."/>
            <person name="Chaudhuri R.R."/>
            <person name="La Ragione R."/>
            <person name="Hildebrand F."/>
            <person name="Pallen M.J."/>
        </authorList>
    </citation>
    <scope>NUCLEOTIDE SEQUENCE</scope>
    <source>
        <strain evidence="9">ChiSjej5B23-15282</strain>
    </source>
</reference>
<dbReference type="Pfam" id="PF02687">
    <property type="entry name" value="FtsX"/>
    <property type="match status" value="2"/>
</dbReference>
<organism evidence="9 10">
    <name type="scientific">Candidatus Mediterraneibacter caccavium</name>
    <dbReference type="NCBI Taxonomy" id="2838661"/>
    <lineage>
        <taxon>Bacteria</taxon>
        <taxon>Bacillati</taxon>
        <taxon>Bacillota</taxon>
        <taxon>Clostridia</taxon>
        <taxon>Lachnospirales</taxon>
        <taxon>Lachnospiraceae</taxon>
        <taxon>Mediterraneibacter</taxon>
    </lineage>
</organism>
<dbReference type="EMBL" id="DXFA01000158">
    <property type="protein sequence ID" value="HIX49202.1"/>
    <property type="molecule type" value="Genomic_DNA"/>
</dbReference>
<proteinExistence type="inferred from homology"/>
<dbReference type="PANTHER" id="PTHR30572:SF4">
    <property type="entry name" value="ABC TRANSPORTER PERMEASE YTRF"/>
    <property type="match status" value="1"/>
</dbReference>
<dbReference type="PANTHER" id="PTHR30572">
    <property type="entry name" value="MEMBRANE COMPONENT OF TRANSPORTER-RELATED"/>
    <property type="match status" value="1"/>
</dbReference>
<keyword evidence="3 7" id="KW-0812">Transmembrane</keyword>
<dbReference type="GO" id="GO:0005886">
    <property type="term" value="C:plasma membrane"/>
    <property type="evidence" value="ECO:0007669"/>
    <property type="project" value="UniProtKB-SubCell"/>
</dbReference>
<evidence type="ECO:0000259" key="8">
    <source>
        <dbReference type="Pfam" id="PF02687"/>
    </source>
</evidence>
<feature type="transmembrane region" description="Helical" evidence="7">
    <location>
        <begin position="26"/>
        <end position="50"/>
    </location>
</feature>
<feature type="domain" description="ABC3 transporter permease C-terminal" evidence="8">
    <location>
        <begin position="263"/>
        <end position="374"/>
    </location>
</feature>
<dbReference type="GO" id="GO:0022857">
    <property type="term" value="F:transmembrane transporter activity"/>
    <property type="evidence" value="ECO:0007669"/>
    <property type="project" value="TreeGrafter"/>
</dbReference>
<evidence type="ECO:0000256" key="5">
    <source>
        <dbReference type="ARBA" id="ARBA00023136"/>
    </source>
</evidence>
<protein>
    <submittedName>
        <fullName evidence="9">ABC transporter permease</fullName>
    </submittedName>
</protein>
<keyword evidence="5 7" id="KW-0472">Membrane</keyword>
<comment type="caution">
    <text evidence="9">The sequence shown here is derived from an EMBL/GenBank/DDBJ whole genome shotgun (WGS) entry which is preliminary data.</text>
</comment>
<evidence type="ECO:0000256" key="7">
    <source>
        <dbReference type="SAM" id="Phobius"/>
    </source>
</evidence>
<feature type="transmembrane region" description="Helical" evidence="7">
    <location>
        <begin position="354"/>
        <end position="374"/>
    </location>
</feature>
<evidence type="ECO:0000256" key="2">
    <source>
        <dbReference type="ARBA" id="ARBA00022475"/>
    </source>
</evidence>
<dbReference type="AlphaFoldDB" id="A0A9D1VZQ0"/>
<feature type="transmembrane region" description="Helical" evidence="7">
    <location>
        <begin position="311"/>
        <end position="334"/>
    </location>
</feature>
<comment type="similarity">
    <text evidence="6">Belongs to the ABC-4 integral membrane protein family.</text>
</comment>
<accession>A0A9D1VZQ0</accession>